<dbReference type="STRING" id="546874.SAMN04488544_3800"/>
<gene>
    <name evidence="2" type="ORF">SAMN04488544_3800</name>
</gene>
<name>A0A1H2NF59_9ACTN</name>
<reference evidence="3" key="1">
    <citation type="submission" date="2016-10" db="EMBL/GenBank/DDBJ databases">
        <authorList>
            <person name="Varghese N."/>
            <person name="Submissions S."/>
        </authorList>
    </citation>
    <scope>NUCLEOTIDE SEQUENCE [LARGE SCALE GENOMIC DNA]</scope>
    <source>
        <strain evidence="3">DSM 21743</strain>
    </source>
</reference>
<evidence type="ECO:0000313" key="2">
    <source>
        <dbReference type="EMBL" id="SDV03456.1"/>
    </source>
</evidence>
<keyword evidence="1" id="KW-0472">Membrane</keyword>
<organism evidence="2 3">
    <name type="scientific">Microlunatus sagamiharensis</name>
    <dbReference type="NCBI Taxonomy" id="546874"/>
    <lineage>
        <taxon>Bacteria</taxon>
        <taxon>Bacillati</taxon>
        <taxon>Actinomycetota</taxon>
        <taxon>Actinomycetes</taxon>
        <taxon>Propionibacteriales</taxon>
        <taxon>Propionibacteriaceae</taxon>
        <taxon>Microlunatus</taxon>
    </lineage>
</organism>
<feature type="transmembrane region" description="Helical" evidence="1">
    <location>
        <begin position="132"/>
        <end position="152"/>
    </location>
</feature>
<accession>A0A1H2NF59</accession>
<feature type="transmembrane region" description="Helical" evidence="1">
    <location>
        <begin position="46"/>
        <end position="63"/>
    </location>
</feature>
<evidence type="ECO:0000313" key="3">
    <source>
        <dbReference type="Proteomes" id="UP000198825"/>
    </source>
</evidence>
<keyword evidence="1" id="KW-1133">Transmembrane helix</keyword>
<feature type="transmembrane region" description="Helical" evidence="1">
    <location>
        <begin position="75"/>
        <end position="95"/>
    </location>
</feature>
<dbReference type="OrthoDB" id="9846948at2"/>
<evidence type="ECO:0000256" key="1">
    <source>
        <dbReference type="SAM" id="Phobius"/>
    </source>
</evidence>
<feature type="transmembrane region" description="Helical" evidence="1">
    <location>
        <begin position="158"/>
        <end position="178"/>
    </location>
</feature>
<dbReference type="RefSeq" id="WP_157720090.1">
    <property type="nucleotide sequence ID" value="NZ_LT629799.1"/>
</dbReference>
<keyword evidence="3" id="KW-1185">Reference proteome</keyword>
<keyword evidence="1" id="KW-0812">Transmembrane</keyword>
<dbReference type="Proteomes" id="UP000198825">
    <property type="component" value="Chromosome I"/>
</dbReference>
<dbReference type="AlphaFoldDB" id="A0A1H2NF59"/>
<dbReference type="EMBL" id="LT629799">
    <property type="protein sequence ID" value="SDV03456.1"/>
    <property type="molecule type" value="Genomic_DNA"/>
</dbReference>
<feature type="transmembrane region" description="Helical" evidence="1">
    <location>
        <begin position="101"/>
        <end position="120"/>
    </location>
</feature>
<protein>
    <submittedName>
        <fullName evidence="2">Uncharacterized protein</fullName>
    </submittedName>
</protein>
<proteinExistence type="predicted"/>
<sequence length="186" mass="19364">MKNQLDKAAELRRTAAVAADYEVLQGLVTATTGAGLLVWAFGSSTWASIVIALGVAVGVGYYQKRFGKAVSRHSAVLTITYALVSVLVCGTAYSIDRTLGLPVLLLPLFAAAFLAVGFRWGYRHVGVGPAHWAALALVAVTTLAPLVGLDALGARPGLFTLGVALVVIGLVDHARLVGSMKPVPRD</sequence>